<evidence type="ECO:0000256" key="1">
    <source>
        <dbReference type="ARBA" id="ARBA00004496"/>
    </source>
</evidence>
<dbReference type="CDD" id="cd00006">
    <property type="entry name" value="PTS_IIA_man"/>
    <property type="match status" value="1"/>
</dbReference>
<dbReference type="Proteomes" id="UP000070096">
    <property type="component" value="Unassembled WGS sequence"/>
</dbReference>
<dbReference type="PROSITE" id="PS51096">
    <property type="entry name" value="PTS_EIIA_TYPE_4"/>
    <property type="match status" value="1"/>
</dbReference>
<evidence type="ECO:0000256" key="3">
    <source>
        <dbReference type="ARBA" id="ARBA00022490"/>
    </source>
</evidence>
<keyword evidence="4" id="KW-0762">Sugar transport</keyword>
<organism evidence="9 10">
    <name type="scientific">Streptococcus gordonii</name>
    <dbReference type="NCBI Taxonomy" id="1302"/>
    <lineage>
        <taxon>Bacteria</taxon>
        <taxon>Bacillati</taxon>
        <taxon>Bacillota</taxon>
        <taxon>Bacilli</taxon>
        <taxon>Lactobacillales</taxon>
        <taxon>Streptococcaceae</taxon>
        <taxon>Streptococcus</taxon>
    </lineage>
</organism>
<dbReference type="InterPro" id="IPR036662">
    <property type="entry name" value="PTS_EIIA_man-typ_sf"/>
</dbReference>
<evidence type="ECO:0000256" key="5">
    <source>
        <dbReference type="ARBA" id="ARBA00022679"/>
    </source>
</evidence>
<accession>A0A139N282</accession>
<comment type="subcellular location">
    <subcellularLocation>
        <location evidence="1">Cytoplasm</location>
    </subcellularLocation>
</comment>
<dbReference type="EMBL" id="LQRC01000219">
    <property type="protein sequence ID" value="KXT70135.1"/>
    <property type="molecule type" value="Genomic_DNA"/>
</dbReference>
<dbReference type="AlphaFoldDB" id="A0A139N282"/>
<keyword evidence="7" id="KW-0418">Kinase</keyword>
<sequence>MSKQLVLISHGRFCEELKHSTEMIMGPQESIHSVALLPEEGPEDFLAKFLDTIKDFDDYLVFADLLGGTPCNVVSRLIMEGKEIELYAGMNLPMVIEFINSSLIGADSNYQEKAAESIVKVNDLLAGFADDDEDE</sequence>
<evidence type="ECO:0000313" key="9">
    <source>
        <dbReference type="EMBL" id="KXT70135.1"/>
    </source>
</evidence>
<dbReference type="InterPro" id="IPR004701">
    <property type="entry name" value="PTS_EIIA_man-typ"/>
</dbReference>
<evidence type="ECO:0000259" key="8">
    <source>
        <dbReference type="PROSITE" id="PS51096"/>
    </source>
</evidence>
<dbReference type="Gene3D" id="3.40.50.510">
    <property type="entry name" value="Phosphotransferase system, mannose-type IIA component"/>
    <property type="match status" value="1"/>
</dbReference>
<dbReference type="PANTHER" id="PTHR33799">
    <property type="entry name" value="PTS PERMEASE-RELATED-RELATED"/>
    <property type="match status" value="1"/>
</dbReference>
<evidence type="ECO:0000256" key="7">
    <source>
        <dbReference type="ARBA" id="ARBA00022777"/>
    </source>
</evidence>
<dbReference type="GO" id="GO:0016301">
    <property type="term" value="F:kinase activity"/>
    <property type="evidence" value="ECO:0007669"/>
    <property type="project" value="UniProtKB-KW"/>
</dbReference>
<reference evidence="9 10" key="1">
    <citation type="submission" date="2016-01" db="EMBL/GenBank/DDBJ databases">
        <title>Highly variable Streptococcus oralis are common among viridans streptococci isolated from primates.</title>
        <authorList>
            <person name="Denapaite D."/>
            <person name="Rieger M."/>
            <person name="Koendgen S."/>
            <person name="Brueckner R."/>
            <person name="Ochigava I."/>
            <person name="Kappeler P."/>
            <person name="Maetz-Rensing K."/>
            <person name="Leendertz F."/>
            <person name="Hakenbeck R."/>
        </authorList>
    </citation>
    <scope>NUCLEOTIDE SEQUENCE [LARGE SCALE GENOMIC DNA]</scope>
    <source>
        <strain evidence="9 10">DD07</strain>
    </source>
</reference>
<evidence type="ECO:0000256" key="6">
    <source>
        <dbReference type="ARBA" id="ARBA00022683"/>
    </source>
</evidence>
<comment type="caution">
    <text evidence="9">The sequence shown here is derived from an EMBL/GenBank/DDBJ whole genome shotgun (WGS) entry which is preliminary data.</text>
</comment>
<keyword evidence="2" id="KW-0813">Transport</keyword>
<dbReference type="GO" id="GO:0009401">
    <property type="term" value="P:phosphoenolpyruvate-dependent sugar phosphotransferase system"/>
    <property type="evidence" value="ECO:0007669"/>
    <property type="project" value="UniProtKB-KW"/>
</dbReference>
<evidence type="ECO:0000313" key="10">
    <source>
        <dbReference type="Proteomes" id="UP000070096"/>
    </source>
</evidence>
<feature type="domain" description="PTS EIIA type-4" evidence="8">
    <location>
        <begin position="2"/>
        <end position="118"/>
    </location>
</feature>
<dbReference type="PANTHER" id="PTHR33799:SF1">
    <property type="entry name" value="PTS SYSTEM MANNOSE-SPECIFIC EIIAB COMPONENT-RELATED"/>
    <property type="match status" value="1"/>
</dbReference>
<keyword evidence="6" id="KW-0598">Phosphotransferase system</keyword>
<dbReference type="SUPFAM" id="SSF53062">
    <property type="entry name" value="PTS system fructose IIA component-like"/>
    <property type="match status" value="1"/>
</dbReference>
<keyword evidence="3" id="KW-0963">Cytoplasm</keyword>
<dbReference type="InterPro" id="IPR033887">
    <property type="entry name" value="PTS_IIA_man"/>
</dbReference>
<name>A0A139N282_STRGN</name>
<dbReference type="EC" id="2.7.1.69" evidence="9"/>
<gene>
    <name evidence="9" type="ORF">SGODD07_01605</name>
</gene>
<dbReference type="GO" id="GO:0016020">
    <property type="term" value="C:membrane"/>
    <property type="evidence" value="ECO:0007669"/>
    <property type="project" value="InterPro"/>
</dbReference>
<protein>
    <submittedName>
        <fullName evidence="9">Putative PTS system, galactosamine-specific IIA component</fullName>
        <ecNumber evidence="9">2.7.1.69</ecNumber>
    </submittedName>
</protein>
<proteinExistence type="predicted"/>
<evidence type="ECO:0000256" key="2">
    <source>
        <dbReference type="ARBA" id="ARBA00022448"/>
    </source>
</evidence>
<dbReference type="GO" id="GO:0005737">
    <property type="term" value="C:cytoplasm"/>
    <property type="evidence" value="ECO:0007669"/>
    <property type="project" value="UniProtKB-SubCell"/>
</dbReference>
<dbReference type="InterPro" id="IPR051471">
    <property type="entry name" value="Bacterial_PTS_sugar_comp"/>
</dbReference>
<dbReference type="PATRIC" id="fig|1302.21.peg.1783"/>
<evidence type="ECO:0000256" key="4">
    <source>
        <dbReference type="ARBA" id="ARBA00022597"/>
    </source>
</evidence>
<dbReference type="Pfam" id="PF03610">
    <property type="entry name" value="EIIA-man"/>
    <property type="match status" value="1"/>
</dbReference>
<keyword evidence="5 9" id="KW-0808">Transferase</keyword>